<reference evidence="1 4" key="2">
    <citation type="submission" date="2018-11" db="EMBL/GenBank/DDBJ databases">
        <title>Proposal to divide the Flavobacteriaceae and reorganize its genera based on Amino Acid Identity values calculated from whole genome sequences.</title>
        <authorList>
            <person name="Nicholson A.C."/>
            <person name="Gulvik C.A."/>
            <person name="Whitney A.M."/>
            <person name="Humrighouse B.W."/>
            <person name="Bell M."/>
            <person name="Holmes B."/>
            <person name="Steigerwalt A.G."/>
            <person name="Villarma A."/>
            <person name="Sheth M."/>
            <person name="Batra D."/>
            <person name="Pryor J."/>
            <person name="Bernardet J.-F."/>
            <person name="Hugo C."/>
            <person name="Kampfer P."/>
            <person name="Newman J."/>
            <person name="McQuiston J.R."/>
        </authorList>
    </citation>
    <scope>NUCLEOTIDE SEQUENCE [LARGE SCALE GENOMIC DNA]</scope>
    <source>
        <strain evidence="1 4">KC_1864</strain>
    </source>
</reference>
<sequence>MKYEEEPDGLYGNLKDYWEMVPTHHTPVYSVDKEIPDTTSVKVLTISKNHQNWKRIFDCPHLEELNLDQPSNEQVQAISELKHIKRLRIKSLRVKNLEFIKTMIHLEEVALEYVSGFSDLSPLQYLPVLQSLHLENLRKVSDFDGLRGIENLRYLLITGTLDWKQPIDSFPFLEELPDLEILTLVSIMNKTPFPAFNSVLKLKKIKELRIGIGTLDTAEYALLETALPHAKKGFEGELSWPLYSNKDHPDKGYVSLLGRGEGRIKLGSPTAVDKIKAYTEKYDEYIRKSREIIANY</sequence>
<reference evidence="2 3" key="1">
    <citation type="submission" date="2018-01" db="EMBL/GenBank/DDBJ databases">
        <title>Draft genome sequences of Chryseobacterium lactis NCTC11390, Chryseobacterium oncorhynchi 701B-08, and Chryseobacterium viscerum 687B-08.</title>
        <authorList>
            <person name="Jeong J.-J."/>
            <person name="Lee Y.J."/>
            <person name="Park B."/>
            <person name="Choi I.-G."/>
            <person name="Kim K.D."/>
        </authorList>
    </citation>
    <scope>NUCLEOTIDE SEQUENCE [LARGE SCALE GENOMIC DNA]</scope>
    <source>
        <strain evidence="2 3">NCTC11390</strain>
    </source>
</reference>
<dbReference type="RefSeq" id="WP_103293641.1">
    <property type="nucleotide sequence ID" value="NZ_CP033924.1"/>
</dbReference>
<proteinExistence type="predicted"/>
<evidence type="ECO:0000313" key="3">
    <source>
        <dbReference type="Proteomes" id="UP000236262"/>
    </source>
</evidence>
<keyword evidence="4" id="KW-1185">Reference proteome</keyword>
<evidence type="ECO:0000313" key="2">
    <source>
        <dbReference type="EMBL" id="PNW11615.1"/>
    </source>
</evidence>
<dbReference type="EMBL" id="PPEH01000011">
    <property type="protein sequence ID" value="PNW11615.1"/>
    <property type="molecule type" value="Genomic_DNA"/>
</dbReference>
<evidence type="ECO:0000313" key="4">
    <source>
        <dbReference type="Proteomes" id="UP000279972"/>
    </source>
</evidence>
<gene>
    <name evidence="2" type="ORF">C1637_21135</name>
    <name evidence="1" type="ORF">EG342_16725</name>
</gene>
<dbReference type="SUPFAM" id="SSF52058">
    <property type="entry name" value="L domain-like"/>
    <property type="match status" value="1"/>
</dbReference>
<accession>A0A3G6RHY2</accession>
<name>A0A3G6RHY2_CHRLC</name>
<dbReference type="Proteomes" id="UP000236262">
    <property type="component" value="Unassembled WGS sequence"/>
</dbReference>
<dbReference type="OrthoDB" id="1247155at2"/>
<dbReference type="Proteomes" id="UP000279972">
    <property type="component" value="Chromosome"/>
</dbReference>
<dbReference type="EMBL" id="CP033924">
    <property type="protein sequence ID" value="AZA83424.1"/>
    <property type="molecule type" value="Genomic_DNA"/>
</dbReference>
<dbReference type="AlphaFoldDB" id="A0A3G6RHY2"/>
<protein>
    <submittedName>
        <fullName evidence="1">Leucine-rich repeat domain-containing protein</fullName>
    </submittedName>
</protein>
<dbReference type="KEGG" id="clac:EG342_16725"/>
<dbReference type="InterPro" id="IPR032675">
    <property type="entry name" value="LRR_dom_sf"/>
</dbReference>
<evidence type="ECO:0000313" key="1">
    <source>
        <dbReference type="EMBL" id="AZA83424.1"/>
    </source>
</evidence>
<dbReference type="Gene3D" id="3.80.10.10">
    <property type="entry name" value="Ribonuclease Inhibitor"/>
    <property type="match status" value="1"/>
</dbReference>
<organism evidence="2 3">
    <name type="scientific">Chryseobacterium lactis</name>
    <dbReference type="NCBI Taxonomy" id="1241981"/>
    <lineage>
        <taxon>Bacteria</taxon>
        <taxon>Pseudomonadati</taxon>
        <taxon>Bacteroidota</taxon>
        <taxon>Flavobacteriia</taxon>
        <taxon>Flavobacteriales</taxon>
        <taxon>Weeksellaceae</taxon>
        <taxon>Chryseobacterium group</taxon>
        <taxon>Chryseobacterium</taxon>
    </lineage>
</organism>